<dbReference type="GO" id="GO:0005829">
    <property type="term" value="C:cytosol"/>
    <property type="evidence" value="ECO:0007669"/>
    <property type="project" value="TreeGrafter"/>
</dbReference>
<keyword evidence="5" id="KW-0566">Pantothenate biosynthesis</keyword>
<dbReference type="UniPathway" id="UPA00028">
    <property type="reaction ID" value="UER00005"/>
</dbReference>
<organism evidence="10">
    <name type="scientific">hydrothermal vent metagenome</name>
    <dbReference type="NCBI Taxonomy" id="652676"/>
    <lineage>
        <taxon>unclassified sequences</taxon>
        <taxon>metagenomes</taxon>
        <taxon>ecological metagenomes</taxon>
    </lineage>
</organism>
<dbReference type="FunFam" id="3.40.50.620:FF:000013">
    <property type="entry name" value="Pantothenate synthetase"/>
    <property type="match status" value="1"/>
</dbReference>
<dbReference type="PANTHER" id="PTHR21299">
    <property type="entry name" value="CYTIDYLATE KINASE/PANTOATE-BETA-ALANINE LIGASE"/>
    <property type="match status" value="1"/>
</dbReference>
<dbReference type="AlphaFoldDB" id="A0A3B0Y5R1"/>
<dbReference type="HAMAP" id="MF_00158">
    <property type="entry name" value="PanC"/>
    <property type="match status" value="1"/>
</dbReference>
<reference evidence="10" key="1">
    <citation type="submission" date="2018-06" db="EMBL/GenBank/DDBJ databases">
        <authorList>
            <person name="Zhirakovskaya E."/>
        </authorList>
    </citation>
    <scope>NUCLEOTIDE SEQUENCE</scope>
</reference>
<dbReference type="SUPFAM" id="SSF52374">
    <property type="entry name" value="Nucleotidylyl transferase"/>
    <property type="match status" value="1"/>
</dbReference>
<evidence type="ECO:0000256" key="7">
    <source>
        <dbReference type="ARBA" id="ARBA00022840"/>
    </source>
</evidence>
<dbReference type="Gene3D" id="3.30.1300.10">
    <property type="entry name" value="Pantoate-beta-alanine ligase, C-terminal domain"/>
    <property type="match status" value="1"/>
</dbReference>
<evidence type="ECO:0000256" key="1">
    <source>
        <dbReference type="ARBA" id="ARBA00004990"/>
    </source>
</evidence>
<gene>
    <name evidence="10" type="ORF">MNBD_GAMMA14-2521</name>
</gene>
<dbReference type="GO" id="GO:0004592">
    <property type="term" value="F:pantoate-beta-alanine ligase activity"/>
    <property type="evidence" value="ECO:0007669"/>
    <property type="project" value="UniProtKB-EC"/>
</dbReference>
<protein>
    <recommendedName>
        <fullName evidence="3">pantoate--beta-alanine ligase (AMP-forming)</fullName>
        <ecNumber evidence="3">6.3.2.1</ecNumber>
    </recommendedName>
    <alternativeName>
        <fullName evidence="8">Pantoate-activating enzyme</fullName>
    </alternativeName>
</protein>
<evidence type="ECO:0000256" key="9">
    <source>
        <dbReference type="ARBA" id="ARBA00048258"/>
    </source>
</evidence>
<evidence type="ECO:0000256" key="3">
    <source>
        <dbReference type="ARBA" id="ARBA00012219"/>
    </source>
</evidence>
<keyword evidence="6" id="KW-0547">Nucleotide-binding</keyword>
<sequence>RQAGERIAFVPTMGNLHEGHLQLVREARAVAPQVVASIFVNPLQFGPDEDLDNYPRTLQADQQKLAAEGIALLFAPEVPTMYPRGSDRSTVVEVPEVSEGLCNDFRPGHFTGVATVVARLFNLVQPDVALFGEKDYQQLTVIRRMVTDLGWPIDIRGVTTVREPDGLAMSSRNQYLDEQERRIAPALYRMLCQVVSEIKAQKTPYRTLEKGAMEALGQAGFSPEYVEIRHAESLQPVALGELNCVVLAAARLGAARLIDNIRV</sequence>
<dbReference type="GO" id="GO:0005524">
    <property type="term" value="F:ATP binding"/>
    <property type="evidence" value="ECO:0007669"/>
    <property type="project" value="UniProtKB-KW"/>
</dbReference>
<comment type="catalytic activity">
    <reaction evidence="9">
        <text>(R)-pantoate + beta-alanine + ATP = (R)-pantothenate + AMP + diphosphate + H(+)</text>
        <dbReference type="Rhea" id="RHEA:10912"/>
        <dbReference type="ChEBI" id="CHEBI:15378"/>
        <dbReference type="ChEBI" id="CHEBI:15980"/>
        <dbReference type="ChEBI" id="CHEBI:29032"/>
        <dbReference type="ChEBI" id="CHEBI:30616"/>
        <dbReference type="ChEBI" id="CHEBI:33019"/>
        <dbReference type="ChEBI" id="CHEBI:57966"/>
        <dbReference type="ChEBI" id="CHEBI:456215"/>
        <dbReference type="EC" id="6.3.2.1"/>
    </reaction>
</comment>
<dbReference type="Pfam" id="PF02569">
    <property type="entry name" value="Pantoate_ligase"/>
    <property type="match status" value="1"/>
</dbReference>
<keyword evidence="7" id="KW-0067">ATP-binding</keyword>
<dbReference type="EC" id="6.3.2.1" evidence="3"/>
<name>A0A3B0Y5R1_9ZZZZ</name>
<dbReference type="Gene3D" id="3.40.50.620">
    <property type="entry name" value="HUPs"/>
    <property type="match status" value="1"/>
</dbReference>
<accession>A0A3B0Y5R1</accession>
<comment type="similarity">
    <text evidence="2">Belongs to the pantothenate synthetase family.</text>
</comment>
<comment type="pathway">
    <text evidence="1">Cofactor biosynthesis; (R)-pantothenate biosynthesis; (R)-pantothenate from (R)-pantoate and beta-alanine: step 1/1.</text>
</comment>
<evidence type="ECO:0000256" key="6">
    <source>
        <dbReference type="ARBA" id="ARBA00022741"/>
    </source>
</evidence>
<dbReference type="CDD" id="cd00560">
    <property type="entry name" value="PanC"/>
    <property type="match status" value="1"/>
</dbReference>
<dbReference type="FunFam" id="3.30.1300.10:FF:000001">
    <property type="entry name" value="Pantothenate synthetase"/>
    <property type="match status" value="1"/>
</dbReference>
<evidence type="ECO:0000256" key="8">
    <source>
        <dbReference type="ARBA" id="ARBA00032806"/>
    </source>
</evidence>
<feature type="non-terminal residue" evidence="10">
    <location>
        <position position="1"/>
    </location>
</feature>
<keyword evidence="4 10" id="KW-0436">Ligase</keyword>
<dbReference type="PANTHER" id="PTHR21299:SF1">
    <property type="entry name" value="PANTOATE--BETA-ALANINE LIGASE"/>
    <property type="match status" value="1"/>
</dbReference>
<dbReference type="InterPro" id="IPR004821">
    <property type="entry name" value="Cyt_trans-like"/>
</dbReference>
<evidence type="ECO:0000313" key="10">
    <source>
        <dbReference type="EMBL" id="VAW72190.1"/>
    </source>
</evidence>
<dbReference type="NCBIfam" id="TIGR00125">
    <property type="entry name" value="cyt_tran_rel"/>
    <property type="match status" value="1"/>
</dbReference>
<proteinExistence type="inferred from homology"/>
<evidence type="ECO:0000256" key="5">
    <source>
        <dbReference type="ARBA" id="ARBA00022655"/>
    </source>
</evidence>
<dbReference type="GO" id="GO:0015940">
    <property type="term" value="P:pantothenate biosynthetic process"/>
    <property type="evidence" value="ECO:0007669"/>
    <property type="project" value="UniProtKB-UniPathway"/>
</dbReference>
<dbReference type="EMBL" id="UOFM01000011">
    <property type="protein sequence ID" value="VAW72190.1"/>
    <property type="molecule type" value="Genomic_DNA"/>
</dbReference>
<dbReference type="NCBIfam" id="TIGR00018">
    <property type="entry name" value="panC"/>
    <property type="match status" value="1"/>
</dbReference>
<evidence type="ECO:0000256" key="2">
    <source>
        <dbReference type="ARBA" id="ARBA00009256"/>
    </source>
</evidence>
<dbReference type="InterPro" id="IPR003721">
    <property type="entry name" value="Pantoate_ligase"/>
</dbReference>
<evidence type="ECO:0000256" key="4">
    <source>
        <dbReference type="ARBA" id="ARBA00022598"/>
    </source>
</evidence>
<dbReference type="InterPro" id="IPR042176">
    <property type="entry name" value="Pantoate_ligase_C"/>
</dbReference>
<dbReference type="InterPro" id="IPR014729">
    <property type="entry name" value="Rossmann-like_a/b/a_fold"/>
</dbReference>